<reference evidence="1 2" key="1">
    <citation type="journal article" date="2018" name="Arch. Microbiol.">
        <title>New insights into the metabolic potential of the phototrophic purple bacterium Rhodopila globiformis DSM 161(T) from its draft genome sequence and evidence for a vanadium-dependent nitrogenase.</title>
        <authorList>
            <person name="Imhoff J.F."/>
            <person name="Rahn T."/>
            <person name="Kunzel S."/>
            <person name="Neulinger S.C."/>
        </authorList>
    </citation>
    <scope>NUCLEOTIDE SEQUENCE [LARGE SCALE GENOMIC DNA]</scope>
    <source>
        <strain evidence="1 2">DSM 16996</strain>
    </source>
</reference>
<protein>
    <recommendedName>
        <fullName evidence="3">DUF1849 family protein</fullName>
    </recommendedName>
</protein>
<comment type="caution">
    <text evidence="1">The sequence shown here is derived from an EMBL/GenBank/DDBJ whole genome shotgun (WGS) entry which is preliminary data.</text>
</comment>
<name>A0A2S6NCV1_9HYPH</name>
<gene>
    <name evidence="1" type="ORF">CCR94_05440</name>
</gene>
<keyword evidence="2" id="KW-1185">Reference proteome</keyword>
<sequence>MGVFLSESVCGWREAARSYRASANNTRSSFAHCAGAQFRRRLTVKLFRVRDDNDATPRETLSMRLTASLLCLMATGAAVRAEPQAPSLASHGALYLLRMADATGTKAPATAEGMISYHFSADCDFYAQTLRQAIDMQPQEGRRQVSESRVSTYEDGRGQDFRFATNETGSRGEEVEGRAQRSNGALAIALSAPRPQKISTDGAVLFPTQHVARLIEAAERGEKILLARVFDGSADGRKIFNVTAVIGAARNIVDGDPAANAPQLRGLKRWPVSLAYFPESVRDGLPDYTLSYDLYENGVSTNLRLDYGDYALVGALTRIEFPAQAHCRK</sequence>
<organism evidence="1 2">
    <name type="scientific">Rhodoblastus sphagnicola</name>
    <dbReference type="NCBI Taxonomy" id="333368"/>
    <lineage>
        <taxon>Bacteria</taxon>
        <taxon>Pseudomonadati</taxon>
        <taxon>Pseudomonadota</taxon>
        <taxon>Alphaproteobacteria</taxon>
        <taxon>Hyphomicrobiales</taxon>
        <taxon>Rhodoblastaceae</taxon>
        <taxon>Rhodoblastus</taxon>
    </lineage>
</organism>
<proteinExistence type="predicted"/>
<dbReference type="Proteomes" id="UP000239089">
    <property type="component" value="Unassembled WGS sequence"/>
</dbReference>
<dbReference type="AlphaFoldDB" id="A0A2S6NCV1"/>
<evidence type="ECO:0000313" key="1">
    <source>
        <dbReference type="EMBL" id="PPQ32411.1"/>
    </source>
</evidence>
<dbReference type="InterPro" id="IPR015000">
    <property type="entry name" value="EipB-like"/>
</dbReference>
<evidence type="ECO:0000313" key="2">
    <source>
        <dbReference type="Proteomes" id="UP000239089"/>
    </source>
</evidence>
<evidence type="ECO:0008006" key="3">
    <source>
        <dbReference type="Google" id="ProtNLM"/>
    </source>
</evidence>
<dbReference type="Pfam" id="PF08904">
    <property type="entry name" value="EipB_like"/>
    <property type="match status" value="1"/>
</dbReference>
<accession>A0A2S6NCV1</accession>
<dbReference type="EMBL" id="NHSJ01000039">
    <property type="protein sequence ID" value="PPQ32411.1"/>
    <property type="molecule type" value="Genomic_DNA"/>
</dbReference>